<gene>
    <name evidence="2" type="ORF">Clopa_1372</name>
</gene>
<keyword evidence="3" id="KW-1185">Reference proteome</keyword>
<organism evidence="2 3">
    <name type="scientific">Clostridium pasteurianum BC1</name>
    <dbReference type="NCBI Taxonomy" id="86416"/>
    <lineage>
        <taxon>Bacteria</taxon>
        <taxon>Bacillati</taxon>
        <taxon>Bacillota</taxon>
        <taxon>Clostridia</taxon>
        <taxon>Eubacteriales</taxon>
        <taxon>Clostridiaceae</taxon>
        <taxon>Clostridium</taxon>
    </lineage>
</organism>
<evidence type="ECO:0008006" key="4">
    <source>
        <dbReference type="Google" id="ProtNLM"/>
    </source>
</evidence>
<dbReference type="Proteomes" id="UP000013523">
    <property type="component" value="Chromosome"/>
</dbReference>
<proteinExistence type="predicted"/>
<keyword evidence="1" id="KW-0812">Transmembrane</keyword>
<dbReference type="STRING" id="86416.Clopa_1372"/>
<keyword evidence="1" id="KW-0472">Membrane</keyword>
<accession>R4K1A3</accession>
<keyword evidence="1" id="KW-1133">Transmembrane helix</keyword>
<feature type="transmembrane region" description="Helical" evidence="1">
    <location>
        <begin position="76"/>
        <end position="98"/>
    </location>
</feature>
<dbReference type="AlphaFoldDB" id="R4K1A3"/>
<reference evidence="2 3" key="1">
    <citation type="submission" date="2012-01" db="EMBL/GenBank/DDBJ databases">
        <title>Complete sequence of chromosome of Clostridium pasteurianum BC1.</title>
        <authorList>
            <consortium name="US DOE Joint Genome Institute"/>
            <person name="Lucas S."/>
            <person name="Han J."/>
            <person name="Lapidus A."/>
            <person name="Cheng J.-F."/>
            <person name="Goodwin L."/>
            <person name="Pitluck S."/>
            <person name="Peters L."/>
            <person name="Mikhailova N."/>
            <person name="Teshima H."/>
            <person name="Detter J.C."/>
            <person name="Han C."/>
            <person name="Tapia R."/>
            <person name="Land M."/>
            <person name="Hauser L."/>
            <person name="Kyrpides N."/>
            <person name="Ivanova N."/>
            <person name="Pagani I."/>
            <person name="Dunn J."/>
            <person name="Taghavi S."/>
            <person name="Francis A."/>
            <person name="van der Lelie D."/>
            <person name="Woyke T."/>
        </authorList>
    </citation>
    <scope>NUCLEOTIDE SEQUENCE [LARGE SCALE GENOMIC DNA]</scope>
    <source>
        <strain evidence="2 3">BC1</strain>
    </source>
</reference>
<dbReference type="KEGG" id="cpas:Clopa_1372"/>
<feature type="transmembrane region" description="Helical" evidence="1">
    <location>
        <begin position="119"/>
        <end position="140"/>
    </location>
</feature>
<dbReference type="eggNOG" id="COG1277">
    <property type="taxonomic scope" value="Bacteria"/>
</dbReference>
<dbReference type="OrthoDB" id="4187110at2"/>
<dbReference type="RefSeq" id="WP_015614675.1">
    <property type="nucleotide sequence ID" value="NC_021182.1"/>
</dbReference>
<name>R4K1A3_CLOPA</name>
<evidence type="ECO:0000256" key="1">
    <source>
        <dbReference type="SAM" id="Phobius"/>
    </source>
</evidence>
<feature type="transmembrane region" description="Helical" evidence="1">
    <location>
        <begin position="155"/>
        <end position="176"/>
    </location>
</feature>
<feature type="transmembrane region" description="Helical" evidence="1">
    <location>
        <begin position="226"/>
        <end position="246"/>
    </location>
</feature>
<protein>
    <recommendedName>
        <fullName evidence="4">ABC-2 family transporter protein</fullName>
    </recommendedName>
</protein>
<sequence length="254" mass="28385">MNTFKAYIKKEILEALRQYKYLIIAVGIILFAVSGPIMLKLMPIILKSQSGIDANAINADKLMTIQYCLQSFISSLYQISIMFIVFTVCTSIAEEITLQKLVFPYSKGASPLFIVISKFINYSISVLVLTTVGIFINHYYAGILFKSSDVTTSKLFTVSLLVSLYFIFNIALVLFFSSFIKKSLPAGIVTLVIGYASAVIIKLPQIDKFIPYKLINDSSALTFNDTTFTVFFTAILTGVFLIATVYRMNHVEII</sequence>
<evidence type="ECO:0000313" key="2">
    <source>
        <dbReference type="EMBL" id="AGK96353.1"/>
    </source>
</evidence>
<dbReference type="EMBL" id="CP003261">
    <property type="protein sequence ID" value="AGK96353.1"/>
    <property type="molecule type" value="Genomic_DNA"/>
</dbReference>
<evidence type="ECO:0000313" key="3">
    <source>
        <dbReference type="Proteomes" id="UP000013523"/>
    </source>
</evidence>
<dbReference type="PATRIC" id="fig|86416.3.peg.1371"/>
<dbReference type="HOGENOM" id="CLU_1092838_0_0_9"/>
<feature type="transmembrane region" description="Helical" evidence="1">
    <location>
        <begin position="188"/>
        <end position="206"/>
    </location>
</feature>
<feature type="transmembrane region" description="Helical" evidence="1">
    <location>
        <begin position="21"/>
        <end position="39"/>
    </location>
</feature>